<evidence type="ECO:0000256" key="1">
    <source>
        <dbReference type="SAM" id="MobiDB-lite"/>
    </source>
</evidence>
<proteinExistence type="predicted"/>
<dbReference type="OrthoDB" id="6247875at2759"/>
<reference evidence="3 4" key="1">
    <citation type="submission" date="2018-06" db="EMBL/GenBank/DDBJ databases">
        <title>Comparative genomics reveals the genomic features of Rhizophagus irregularis, R. cerebriforme, R. diaphanum and Gigaspora rosea, and their symbiotic lifestyle signature.</title>
        <authorList>
            <person name="Morin E."/>
            <person name="San Clemente H."/>
            <person name="Chen E.C.H."/>
            <person name="De La Providencia I."/>
            <person name="Hainaut M."/>
            <person name="Kuo A."/>
            <person name="Kohler A."/>
            <person name="Murat C."/>
            <person name="Tang N."/>
            <person name="Roy S."/>
            <person name="Loubradou J."/>
            <person name="Henrissat B."/>
            <person name="Grigoriev I.V."/>
            <person name="Corradi N."/>
            <person name="Roux C."/>
            <person name="Martin F.M."/>
        </authorList>
    </citation>
    <scope>NUCLEOTIDE SEQUENCE [LARGE SCALE GENOMIC DNA]</scope>
    <source>
        <strain evidence="3 4">DAOM 227022</strain>
    </source>
</reference>
<protein>
    <recommendedName>
        <fullName evidence="2">HMG box domain-containing protein</fullName>
    </recommendedName>
</protein>
<dbReference type="Pfam" id="PF00505">
    <property type="entry name" value="HMG_box"/>
    <property type="match status" value="1"/>
</dbReference>
<feature type="region of interest" description="Disordered" evidence="1">
    <location>
        <begin position="121"/>
        <end position="155"/>
    </location>
</feature>
<keyword evidence="4" id="KW-1185">Reference proteome</keyword>
<dbReference type="Gene3D" id="1.10.30.10">
    <property type="entry name" value="High mobility group box domain"/>
    <property type="match status" value="1"/>
</dbReference>
<dbReference type="Proteomes" id="UP000265703">
    <property type="component" value="Unassembled WGS sequence"/>
</dbReference>
<name>A0A397SNU3_9GLOM</name>
<evidence type="ECO:0000259" key="2">
    <source>
        <dbReference type="SMART" id="SM00398"/>
    </source>
</evidence>
<evidence type="ECO:0000313" key="3">
    <source>
        <dbReference type="EMBL" id="RIA84521.1"/>
    </source>
</evidence>
<accession>A0A397SNU3</accession>
<sequence>MEELIFVEDGPTGKPAATSRNKAARMKRATNNHPNFKLPFPPDITPNEILKTKKNIVKSKAANSFMIYRQVYVRELQRRNLSFAMTDISGIISERWKLEEPHVKDFYRNLSQEANKLHKSKYGVVPVQSRKKNGPKKGKKNPINSKNETKNLSSTNADDINSNIFSYYHHPNPYNTFIPSPIFPYFNYELLPFQPSDYQTPQSKYDFLHSAVEEIFQFESTDYIRPDQILQQEI</sequence>
<dbReference type="InterPro" id="IPR009071">
    <property type="entry name" value="HMG_box_dom"/>
</dbReference>
<dbReference type="InterPro" id="IPR036910">
    <property type="entry name" value="HMG_box_dom_sf"/>
</dbReference>
<dbReference type="EMBL" id="QKYT01000487">
    <property type="protein sequence ID" value="RIA84521.1"/>
    <property type="molecule type" value="Genomic_DNA"/>
</dbReference>
<dbReference type="AlphaFoldDB" id="A0A397SNU3"/>
<feature type="domain" description="HMG box" evidence="2">
    <location>
        <begin position="57"/>
        <end position="127"/>
    </location>
</feature>
<feature type="compositionally biased region" description="Basic residues" evidence="1">
    <location>
        <begin position="129"/>
        <end position="140"/>
    </location>
</feature>
<evidence type="ECO:0000313" key="4">
    <source>
        <dbReference type="Proteomes" id="UP000265703"/>
    </source>
</evidence>
<dbReference type="SUPFAM" id="SSF47095">
    <property type="entry name" value="HMG-box"/>
    <property type="match status" value="1"/>
</dbReference>
<gene>
    <name evidence="3" type="ORF">C1645_859024</name>
</gene>
<dbReference type="SMART" id="SM00398">
    <property type="entry name" value="HMG"/>
    <property type="match status" value="1"/>
</dbReference>
<organism evidence="3 4">
    <name type="scientific">Glomus cerebriforme</name>
    <dbReference type="NCBI Taxonomy" id="658196"/>
    <lineage>
        <taxon>Eukaryota</taxon>
        <taxon>Fungi</taxon>
        <taxon>Fungi incertae sedis</taxon>
        <taxon>Mucoromycota</taxon>
        <taxon>Glomeromycotina</taxon>
        <taxon>Glomeromycetes</taxon>
        <taxon>Glomerales</taxon>
        <taxon>Glomeraceae</taxon>
        <taxon>Glomus</taxon>
    </lineage>
</organism>
<comment type="caution">
    <text evidence="3">The sequence shown here is derived from an EMBL/GenBank/DDBJ whole genome shotgun (WGS) entry which is preliminary data.</text>
</comment>